<proteinExistence type="predicted"/>
<evidence type="ECO:0000256" key="1">
    <source>
        <dbReference type="ARBA" id="ARBA00022737"/>
    </source>
</evidence>
<dbReference type="AlphaFoldDB" id="A0AAV9TQX9"/>
<protein>
    <submittedName>
        <fullName evidence="4">Nacht domain protein</fullName>
    </submittedName>
</protein>
<feature type="domain" description="Nephrocystin 3-like N-terminal" evidence="3">
    <location>
        <begin position="255"/>
        <end position="356"/>
    </location>
</feature>
<reference evidence="4 5" key="1">
    <citation type="submission" date="2023-04" db="EMBL/GenBank/DDBJ databases">
        <title>Colletotrichum tabacum stain YC1 causing leaf anthracnose on Nicotiana tabacum(L.) cv.</title>
        <authorList>
            <person name="Ji Z."/>
            <person name="Wang M."/>
            <person name="Zhang J."/>
            <person name="Wang N."/>
            <person name="Zhou Z."/>
        </authorList>
    </citation>
    <scope>NUCLEOTIDE SEQUENCE [LARGE SCALE GENOMIC DNA]</scope>
    <source>
        <strain evidence="4 5">YC1</strain>
    </source>
</reference>
<keyword evidence="5" id="KW-1185">Reference proteome</keyword>
<sequence length="512" mass="58549">MASPAVVDAFESAKKDFLSQFPNSTTYDFASFPTIDDVYRAAEKLQDQQATTRTMRNMRKIEPFLETLRHYGGVVDTFVQVKPDVLALIWGPIKFLLLISSTFHAIYDKILSAMDVIGNALPTFQNYVDLFPRNNKMHLALCLFYRDILDFYATLLDFFKHSKWSARFRALWPKCLGRLDIVIRNIAQHKTLLNEEATLANMIQAQADRDSMLKSFESQYEFQIRQDFEAVMGLLSPRLYDEDLERFRRTANLKSGDWLQEHDHYKEWSDVQNRSCRVLWLQGIPGAGKTFLSSSVVRRLSEENRRVASVFISYKFLQDASALKLLHSLIAQFVLDEKDLRQLLISAYNDNYRQLNSSLIFSYVDDRALSWVEEVSATPAQAGIVKPLMKAIAQNSQGMFLYARLLCDSMMQKGDIDAVKEAIHDLPVGLDEAYARIISRIEGFDELERKETQQILSMTAASEVPLSKNEIQLGVVVTRGGKVTQGCRHIFPNILRRCGPIVEEVDGYSTPD</sequence>
<dbReference type="SUPFAM" id="SSF52540">
    <property type="entry name" value="P-loop containing nucleoside triphosphate hydrolases"/>
    <property type="match status" value="1"/>
</dbReference>
<evidence type="ECO:0000259" key="2">
    <source>
        <dbReference type="Pfam" id="PF24809"/>
    </source>
</evidence>
<evidence type="ECO:0000313" key="5">
    <source>
        <dbReference type="Proteomes" id="UP001327957"/>
    </source>
</evidence>
<comment type="caution">
    <text evidence="4">The sequence shown here is derived from an EMBL/GenBank/DDBJ whole genome shotgun (WGS) entry which is preliminary data.</text>
</comment>
<dbReference type="InterPro" id="IPR027417">
    <property type="entry name" value="P-loop_NTPase"/>
</dbReference>
<dbReference type="PANTHER" id="PTHR10039">
    <property type="entry name" value="AMELOGENIN"/>
    <property type="match status" value="1"/>
</dbReference>
<dbReference type="InterPro" id="IPR056884">
    <property type="entry name" value="NPHP3-like_N"/>
</dbReference>
<dbReference type="InterPro" id="IPR056125">
    <property type="entry name" value="DUF7708"/>
</dbReference>
<gene>
    <name evidence="4" type="ORF">QIS74_01222</name>
</gene>
<dbReference type="Gene3D" id="3.40.50.300">
    <property type="entry name" value="P-loop containing nucleotide triphosphate hydrolases"/>
    <property type="match status" value="1"/>
</dbReference>
<dbReference type="EMBL" id="JASAOK010000002">
    <property type="protein sequence ID" value="KAK6225175.1"/>
    <property type="molecule type" value="Genomic_DNA"/>
</dbReference>
<dbReference type="Pfam" id="PF24883">
    <property type="entry name" value="NPHP3_N"/>
    <property type="match status" value="1"/>
</dbReference>
<name>A0AAV9TQX9_9PEZI</name>
<accession>A0AAV9TQX9</accession>
<dbReference type="Proteomes" id="UP001327957">
    <property type="component" value="Unassembled WGS sequence"/>
</dbReference>
<organism evidence="4 5">
    <name type="scientific">Colletotrichum tabaci</name>
    <dbReference type="NCBI Taxonomy" id="1209068"/>
    <lineage>
        <taxon>Eukaryota</taxon>
        <taxon>Fungi</taxon>
        <taxon>Dikarya</taxon>
        <taxon>Ascomycota</taxon>
        <taxon>Pezizomycotina</taxon>
        <taxon>Sordariomycetes</taxon>
        <taxon>Hypocreomycetidae</taxon>
        <taxon>Glomerellales</taxon>
        <taxon>Glomerellaceae</taxon>
        <taxon>Colletotrichum</taxon>
        <taxon>Colletotrichum destructivum species complex</taxon>
    </lineage>
</organism>
<keyword evidence="1" id="KW-0677">Repeat</keyword>
<dbReference type="Pfam" id="PF24809">
    <property type="entry name" value="DUF7708"/>
    <property type="match status" value="1"/>
</dbReference>
<evidence type="ECO:0000259" key="3">
    <source>
        <dbReference type="Pfam" id="PF24883"/>
    </source>
</evidence>
<feature type="domain" description="DUF7708" evidence="2">
    <location>
        <begin position="62"/>
        <end position="202"/>
    </location>
</feature>
<dbReference type="PANTHER" id="PTHR10039:SF14">
    <property type="entry name" value="NACHT DOMAIN-CONTAINING PROTEIN"/>
    <property type="match status" value="1"/>
</dbReference>
<evidence type="ECO:0000313" key="4">
    <source>
        <dbReference type="EMBL" id="KAK6225175.1"/>
    </source>
</evidence>